<organism evidence="1">
    <name type="scientific">viral metagenome</name>
    <dbReference type="NCBI Taxonomy" id="1070528"/>
    <lineage>
        <taxon>unclassified sequences</taxon>
        <taxon>metagenomes</taxon>
        <taxon>organismal metagenomes</taxon>
    </lineage>
</organism>
<protein>
    <submittedName>
        <fullName evidence="1">Uncharacterized protein</fullName>
    </submittedName>
</protein>
<gene>
    <name evidence="1" type="ORF">MM415B02140_0008</name>
</gene>
<sequence length="95" mass="10888">MNKQEMKREFKEALATYLEPISLAANTTRTHLGLPPVDVTERPEVTHQINYFEAGFKDGTAGYYDRWYDDKKAAVAYQQGNYAGREFCGDTFQVI</sequence>
<proteinExistence type="predicted"/>
<name>A0A6M3KWV7_9ZZZZ</name>
<accession>A0A6M3KWV7</accession>
<evidence type="ECO:0000313" key="1">
    <source>
        <dbReference type="EMBL" id="QJA86081.1"/>
    </source>
</evidence>
<reference evidence="1" key="1">
    <citation type="submission" date="2020-03" db="EMBL/GenBank/DDBJ databases">
        <title>The deep terrestrial virosphere.</title>
        <authorList>
            <person name="Holmfeldt K."/>
            <person name="Nilsson E."/>
            <person name="Simone D."/>
            <person name="Lopez-Fernandez M."/>
            <person name="Wu X."/>
            <person name="de Brujin I."/>
            <person name="Lundin D."/>
            <person name="Andersson A."/>
            <person name="Bertilsson S."/>
            <person name="Dopson M."/>
        </authorList>
    </citation>
    <scope>NUCLEOTIDE SEQUENCE</scope>
    <source>
        <strain evidence="1">MM415B02140</strain>
    </source>
</reference>
<dbReference type="AlphaFoldDB" id="A0A6M3KWV7"/>
<dbReference type="EMBL" id="MT142613">
    <property type="protein sequence ID" value="QJA86081.1"/>
    <property type="molecule type" value="Genomic_DNA"/>
</dbReference>